<dbReference type="InterPro" id="IPR005184">
    <property type="entry name" value="DUF306_Meta_HslJ"/>
</dbReference>
<proteinExistence type="predicted"/>
<keyword evidence="3" id="KW-1185">Reference proteome</keyword>
<feature type="domain" description="DUF306" evidence="1">
    <location>
        <begin position="156"/>
        <end position="258"/>
    </location>
</feature>
<dbReference type="AlphaFoldDB" id="W7Y6M7"/>
<evidence type="ECO:0000259" key="1">
    <source>
        <dbReference type="Pfam" id="PF03724"/>
    </source>
</evidence>
<dbReference type="Gene3D" id="2.40.128.270">
    <property type="match status" value="1"/>
</dbReference>
<name>W7Y6M7_9BACT</name>
<dbReference type="OrthoDB" id="880459at2"/>
<dbReference type="eggNOG" id="COG3187">
    <property type="taxonomic scope" value="Bacteria"/>
</dbReference>
<reference evidence="2 3" key="1">
    <citation type="journal article" date="2014" name="Genome Announc.">
        <title>Draft Genome Sequence of Cytophaga fermentans JCM 21142T, a Facultative Anaerobe Isolated from Marine Mud.</title>
        <authorList>
            <person name="Starns D."/>
            <person name="Oshima K."/>
            <person name="Suda W."/>
            <person name="Iino T."/>
            <person name="Yuki M."/>
            <person name="Inoue J."/>
            <person name="Kitamura K."/>
            <person name="Iida T."/>
            <person name="Darby A."/>
            <person name="Hattori M."/>
            <person name="Ohkuma M."/>
        </authorList>
    </citation>
    <scope>NUCLEOTIDE SEQUENCE [LARGE SCALE GENOMIC DNA]</scope>
    <source>
        <strain evidence="2 3">JCM 21142</strain>
    </source>
</reference>
<dbReference type="RefSeq" id="WP_027471888.1">
    <property type="nucleotide sequence ID" value="NZ_BAMD01000033.1"/>
</dbReference>
<dbReference type="PROSITE" id="PS51257">
    <property type="entry name" value="PROKAR_LIPOPROTEIN"/>
    <property type="match status" value="1"/>
</dbReference>
<sequence length="263" mass="29875">MIKSFSIIVIVLGVCACATVKDKTNQEQEQMSSIQESESHFEMQKRGIDFSASGIDSDWLLEIDFDKKVRFTSPKLNHDFEVNVLVLGEGLKGSEATHEVISSDGELTIGIQYKKQQLIHQAKKPFDVIVKYVDRKTDKEQSFSGEGVFYGDIRLHDSWLLDRINGIKIDTAHLDQYPHMDIYLDKGKAMGFMGCNSFSSDIYFGRNEVCFSPVLSTKMACMNDAIEPVFSKAISNKVLKYRFDDLYLILENATDTLVFVKDY</sequence>
<evidence type="ECO:0000313" key="3">
    <source>
        <dbReference type="Proteomes" id="UP000019402"/>
    </source>
</evidence>
<dbReference type="InterPro" id="IPR038670">
    <property type="entry name" value="HslJ-like_sf"/>
</dbReference>
<accession>W7Y6M7</accession>
<dbReference type="STRING" id="869213.GCA_000517085_02249"/>
<dbReference type="EMBL" id="BAMD01000033">
    <property type="protein sequence ID" value="GAF03887.1"/>
    <property type="molecule type" value="Genomic_DNA"/>
</dbReference>
<protein>
    <submittedName>
        <fullName evidence="2">META domain protein</fullName>
    </submittedName>
</protein>
<comment type="caution">
    <text evidence="2">The sequence shown here is derived from an EMBL/GenBank/DDBJ whole genome shotgun (WGS) entry which is preliminary data.</text>
</comment>
<evidence type="ECO:0000313" key="2">
    <source>
        <dbReference type="EMBL" id="GAF03887.1"/>
    </source>
</evidence>
<organism evidence="2 3">
    <name type="scientific">Saccharicrinis fermentans DSM 9555 = JCM 21142</name>
    <dbReference type="NCBI Taxonomy" id="869213"/>
    <lineage>
        <taxon>Bacteria</taxon>
        <taxon>Pseudomonadati</taxon>
        <taxon>Bacteroidota</taxon>
        <taxon>Bacteroidia</taxon>
        <taxon>Marinilabiliales</taxon>
        <taxon>Marinilabiliaceae</taxon>
        <taxon>Saccharicrinis</taxon>
    </lineage>
</organism>
<dbReference type="Pfam" id="PF03724">
    <property type="entry name" value="META"/>
    <property type="match status" value="1"/>
</dbReference>
<gene>
    <name evidence="2" type="ORF">JCM21142_72575</name>
</gene>
<dbReference type="Proteomes" id="UP000019402">
    <property type="component" value="Unassembled WGS sequence"/>
</dbReference>